<organism evidence="1 2">
    <name type="scientific">Penicillium brevicompactum</name>
    <dbReference type="NCBI Taxonomy" id="5074"/>
    <lineage>
        <taxon>Eukaryota</taxon>
        <taxon>Fungi</taxon>
        <taxon>Dikarya</taxon>
        <taxon>Ascomycota</taxon>
        <taxon>Pezizomycotina</taxon>
        <taxon>Eurotiomycetes</taxon>
        <taxon>Eurotiomycetidae</taxon>
        <taxon>Eurotiales</taxon>
        <taxon>Aspergillaceae</taxon>
        <taxon>Penicillium</taxon>
    </lineage>
</organism>
<dbReference type="EMBL" id="JAPZBQ010000003">
    <property type="protein sequence ID" value="KAJ5338777.1"/>
    <property type="molecule type" value="Genomic_DNA"/>
</dbReference>
<gene>
    <name evidence="1" type="ORF">N7452_005505</name>
</gene>
<name>A0A9W9QIS0_PENBR</name>
<accession>A0A9W9QIS0</accession>
<reference evidence="1" key="1">
    <citation type="submission" date="2022-12" db="EMBL/GenBank/DDBJ databases">
        <authorList>
            <person name="Petersen C."/>
        </authorList>
    </citation>
    <scope>NUCLEOTIDE SEQUENCE</scope>
    <source>
        <strain evidence="1">IBT 35673</strain>
    </source>
</reference>
<comment type="caution">
    <text evidence="1">The sequence shown here is derived from an EMBL/GenBank/DDBJ whole genome shotgun (WGS) entry which is preliminary data.</text>
</comment>
<dbReference type="Proteomes" id="UP001147695">
    <property type="component" value="Unassembled WGS sequence"/>
</dbReference>
<evidence type="ECO:0000313" key="1">
    <source>
        <dbReference type="EMBL" id="KAJ5338777.1"/>
    </source>
</evidence>
<proteinExistence type="predicted"/>
<reference evidence="1" key="2">
    <citation type="journal article" date="2023" name="IMA Fungus">
        <title>Comparative genomic study of the Penicillium genus elucidates a diverse pangenome and 15 lateral gene transfer events.</title>
        <authorList>
            <person name="Petersen C."/>
            <person name="Sorensen T."/>
            <person name="Nielsen M.R."/>
            <person name="Sondergaard T.E."/>
            <person name="Sorensen J.L."/>
            <person name="Fitzpatrick D.A."/>
            <person name="Frisvad J.C."/>
            <person name="Nielsen K.L."/>
        </authorList>
    </citation>
    <scope>NUCLEOTIDE SEQUENCE</scope>
    <source>
        <strain evidence="1">IBT 35673</strain>
    </source>
</reference>
<evidence type="ECO:0000313" key="2">
    <source>
        <dbReference type="Proteomes" id="UP001147695"/>
    </source>
</evidence>
<sequence>MTLNKKEVTS</sequence>
<protein>
    <submittedName>
        <fullName evidence="1">Uncharacterized protein</fullName>
    </submittedName>
</protein>